<organism evidence="2 3">
    <name type="scientific">Dichomitus squalens</name>
    <dbReference type="NCBI Taxonomy" id="114155"/>
    <lineage>
        <taxon>Eukaryota</taxon>
        <taxon>Fungi</taxon>
        <taxon>Dikarya</taxon>
        <taxon>Basidiomycota</taxon>
        <taxon>Agaricomycotina</taxon>
        <taxon>Agaricomycetes</taxon>
        <taxon>Polyporales</taxon>
        <taxon>Polyporaceae</taxon>
        <taxon>Dichomitus</taxon>
    </lineage>
</organism>
<evidence type="ECO:0000256" key="1">
    <source>
        <dbReference type="SAM" id="MobiDB-lite"/>
    </source>
</evidence>
<evidence type="ECO:0000313" key="3">
    <source>
        <dbReference type="Proteomes" id="UP000292082"/>
    </source>
</evidence>
<reference evidence="2 3" key="1">
    <citation type="submission" date="2019-01" db="EMBL/GenBank/DDBJ databases">
        <title>Draft genome sequences of three monokaryotic isolates of the white-rot basidiomycete fungus Dichomitus squalens.</title>
        <authorList>
            <consortium name="DOE Joint Genome Institute"/>
            <person name="Lopez S.C."/>
            <person name="Andreopoulos B."/>
            <person name="Pangilinan J."/>
            <person name="Lipzen A."/>
            <person name="Riley R."/>
            <person name="Ahrendt S."/>
            <person name="Ng V."/>
            <person name="Barry K."/>
            <person name="Daum C."/>
            <person name="Grigoriev I.V."/>
            <person name="Hilden K.S."/>
            <person name="Makela M.R."/>
            <person name="de Vries R.P."/>
        </authorList>
    </citation>
    <scope>NUCLEOTIDE SEQUENCE [LARGE SCALE GENOMIC DNA]</scope>
    <source>
        <strain evidence="2 3">CBS 464.89</strain>
    </source>
</reference>
<evidence type="ECO:0000313" key="2">
    <source>
        <dbReference type="EMBL" id="TBU50950.1"/>
    </source>
</evidence>
<keyword evidence="3" id="KW-1185">Reference proteome</keyword>
<dbReference type="AlphaFoldDB" id="A0A4Q9N5R6"/>
<proteinExistence type="predicted"/>
<protein>
    <submittedName>
        <fullName evidence="2">Uncharacterized protein</fullName>
    </submittedName>
</protein>
<feature type="compositionally biased region" description="Acidic residues" evidence="1">
    <location>
        <begin position="223"/>
        <end position="247"/>
    </location>
</feature>
<name>A0A4Q9N5R6_9APHY</name>
<dbReference type="EMBL" id="ML145547">
    <property type="protein sequence ID" value="TBU50950.1"/>
    <property type="molecule type" value="Genomic_DNA"/>
</dbReference>
<dbReference type="Proteomes" id="UP000292082">
    <property type="component" value="Unassembled WGS sequence"/>
</dbReference>
<gene>
    <name evidence="2" type="ORF">BD310DRAFT_942872</name>
</gene>
<feature type="region of interest" description="Disordered" evidence="1">
    <location>
        <begin position="187"/>
        <end position="269"/>
    </location>
</feature>
<sequence>MGGFVYDGDQKKHMAYGWLDPRGQMAMDALVRVGMVYCRARKHAAFFRMLAKEGQRSRIIQVRDVARDQVIENRVVKVVTQLGAGMFKGDVTVEETFRHQLRGGKWTPELYLRITVSEKAAKLLTDDYGELKYGFNGKVESILILASPCCVGCKARGHFLSVCKLAHAFDLLNKLLPAAQAVGEGVNAGKGKQKEKSAPKAPKPSPPLATSKEDVMVDGSQPGEEDVAMGVAEDSEEEEDKSEGDASDESKSDTESNASEPANKRQRKD</sequence>
<accession>A0A4Q9N5R6</accession>